<dbReference type="CDD" id="cd15571">
    <property type="entry name" value="ePHD"/>
    <property type="match status" value="1"/>
</dbReference>
<dbReference type="PROSITE" id="PS51805">
    <property type="entry name" value="EPHD"/>
    <property type="match status" value="1"/>
</dbReference>
<feature type="region of interest" description="Disordered" evidence="4">
    <location>
        <begin position="156"/>
        <end position="179"/>
    </location>
</feature>
<dbReference type="Pfam" id="PF13771">
    <property type="entry name" value="zf-HC5HC2H"/>
    <property type="match status" value="1"/>
</dbReference>
<evidence type="ECO:0000256" key="4">
    <source>
        <dbReference type="SAM" id="MobiDB-lite"/>
    </source>
</evidence>
<dbReference type="Proteomes" id="UP000692954">
    <property type="component" value="Unassembled WGS sequence"/>
</dbReference>
<dbReference type="SMART" id="SM00249">
    <property type="entry name" value="PHD"/>
    <property type="match status" value="1"/>
</dbReference>
<keyword evidence="3" id="KW-0862">Zinc</keyword>
<keyword evidence="7" id="KW-1185">Reference proteome</keyword>
<evidence type="ECO:0000256" key="3">
    <source>
        <dbReference type="ARBA" id="ARBA00022833"/>
    </source>
</evidence>
<comment type="caution">
    <text evidence="6">The sequence shown here is derived from an EMBL/GenBank/DDBJ whole genome shotgun (WGS) entry which is preliminary data.</text>
</comment>
<evidence type="ECO:0000313" key="6">
    <source>
        <dbReference type="EMBL" id="CAD8123836.1"/>
    </source>
</evidence>
<dbReference type="PANTHER" id="PTHR12420">
    <property type="entry name" value="PHD FINGER PROTEIN"/>
    <property type="match status" value="1"/>
</dbReference>
<accession>A0A8S1R6R3</accession>
<reference evidence="6" key="1">
    <citation type="submission" date="2021-01" db="EMBL/GenBank/DDBJ databases">
        <authorList>
            <consortium name="Genoscope - CEA"/>
            <person name="William W."/>
        </authorList>
    </citation>
    <scope>NUCLEOTIDE SEQUENCE</scope>
</reference>
<evidence type="ECO:0000256" key="2">
    <source>
        <dbReference type="ARBA" id="ARBA00022771"/>
    </source>
</evidence>
<dbReference type="PANTHER" id="PTHR12420:SF42">
    <property type="entry name" value="G2_M PHASE-SPECIFIC E3 UBIQUITIN-PROTEIN LIGASE"/>
    <property type="match status" value="1"/>
</dbReference>
<sequence>MNLYLEQAAEDIEQAIVDSEQLLTLAKATIQKFTSYLKKKQQEKMDRRFLINASLDDLNSIKQIDKQQLQQLKILDFFNKTHKIIDKNLRDFRDMIPSNPQTFIIEDEQEQIIKQTDQKQVLKSNSQEQKYLTSFQNTQNGGQKNQNSIISTQRDQISNQHNNQQKQKSQNQLLLQQTQSNQQKENISLQIQSAPQLDFQLDNQTCKQKQNKQNKEQIISFGKLQNFSYQKLQYPKQDDGNCIFCGLEANESNLGPLLQINSNINPDEKYNLHEMCGLWSQNLVFFNKQGQCDPKNIDEEVDKSKQTKCFLCGRTGATLGCAVCPNAFHFTCFMKSFQTGKLIESQFKIFCDTHKKKANKVENTSSEDNSQIIKPQKTRYKINQYKAIIKISPRRSPKRYKSFSSKQIKISQSNINTDEKDVHFATNQQTSSIIQESDMKIEPELN</sequence>
<protein>
    <recommendedName>
        <fullName evidence="5">PHD-type domain-containing protein</fullName>
    </recommendedName>
</protein>
<dbReference type="EMBL" id="CAJJDN010000147">
    <property type="protein sequence ID" value="CAD8123836.1"/>
    <property type="molecule type" value="Genomic_DNA"/>
</dbReference>
<evidence type="ECO:0000313" key="7">
    <source>
        <dbReference type="Proteomes" id="UP000692954"/>
    </source>
</evidence>
<proteinExistence type="predicted"/>
<evidence type="ECO:0000259" key="5">
    <source>
        <dbReference type="PROSITE" id="PS51805"/>
    </source>
</evidence>
<dbReference type="InterPro" id="IPR034732">
    <property type="entry name" value="EPHD"/>
</dbReference>
<name>A0A8S1R6R3_9CILI</name>
<keyword evidence="1" id="KW-0479">Metal-binding</keyword>
<dbReference type="GO" id="GO:0008270">
    <property type="term" value="F:zinc ion binding"/>
    <property type="evidence" value="ECO:0007669"/>
    <property type="project" value="UniProtKB-KW"/>
</dbReference>
<organism evidence="6 7">
    <name type="scientific">Paramecium sonneborni</name>
    <dbReference type="NCBI Taxonomy" id="65129"/>
    <lineage>
        <taxon>Eukaryota</taxon>
        <taxon>Sar</taxon>
        <taxon>Alveolata</taxon>
        <taxon>Ciliophora</taxon>
        <taxon>Intramacronucleata</taxon>
        <taxon>Oligohymenophorea</taxon>
        <taxon>Peniculida</taxon>
        <taxon>Parameciidae</taxon>
        <taxon>Paramecium</taxon>
    </lineage>
</organism>
<feature type="compositionally biased region" description="Polar residues" evidence="4">
    <location>
        <begin position="426"/>
        <end position="435"/>
    </location>
</feature>
<dbReference type="AlphaFoldDB" id="A0A8S1R6R3"/>
<dbReference type="OrthoDB" id="308128at2759"/>
<gene>
    <name evidence="6" type="ORF">PSON_ATCC_30995.1.T1470112</name>
</gene>
<feature type="domain" description="PHD-type" evidence="5">
    <location>
        <begin position="239"/>
        <end position="355"/>
    </location>
</feature>
<keyword evidence="2" id="KW-0863">Zinc-finger</keyword>
<feature type="region of interest" description="Disordered" evidence="4">
    <location>
        <begin position="426"/>
        <end position="446"/>
    </location>
</feature>
<dbReference type="InterPro" id="IPR051188">
    <property type="entry name" value="PHD-type_Zinc_Finger"/>
</dbReference>
<evidence type="ECO:0000256" key="1">
    <source>
        <dbReference type="ARBA" id="ARBA00022723"/>
    </source>
</evidence>
<dbReference type="InterPro" id="IPR001965">
    <property type="entry name" value="Znf_PHD"/>
</dbReference>
<feature type="compositionally biased region" description="Basic and acidic residues" evidence="4">
    <location>
        <begin position="437"/>
        <end position="446"/>
    </location>
</feature>